<reference evidence="1" key="1">
    <citation type="submission" date="2020-10" db="EMBL/GenBank/DDBJ databases">
        <title>Connecting structure to function with the recovery of over 1000 high-quality activated sludge metagenome-assembled genomes encoding full-length rRNA genes using long-read sequencing.</title>
        <authorList>
            <person name="Singleton C.M."/>
            <person name="Petriglieri F."/>
            <person name="Kristensen J.M."/>
            <person name="Kirkegaard R.H."/>
            <person name="Michaelsen T.Y."/>
            <person name="Andersen M.H."/>
            <person name="Karst S.M."/>
            <person name="Dueholm M.S."/>
            <person name="Nielsen P.H."/>
            <person name="Albertsen M."/>
        </authorList>
    </citation>
    <scope>NUCLEOTIDE SEQUENCE</scope>
    <source>
        <strain evidence="1">OdNE_18-Q3-R46-58_BAT3C.305</strain>
    </source>
</reference>
<name>A0A9D7QJ80_9RHOO</name>
<accession>A0A9D7QJ80</accession>
<comment type="caution">
    <text evidence="1">The sequence shown here is derived from an EMBL/GenBank/DDBJ whole genome shotgun (WGS) entry which is preliminary data.</text>
</comment>
<proteinExistence type="predicted"/>
<protein>
    <submittedName>
        <fullName evidence="1">Uncharacterized protein</fullName>
    </submittedName>
</protein>
<evidence type="ECO:0000313" key="2">
    <source>
        <dbReference type="Proteomes" id="UP000808146"/>
    </source>
</evidence>
<evidence type="ECO:0000313" key="1">
    <source>
        <dbReference type="EMBL" id="MBK8890989.1"/>
    </source>
</evidence>
<gene>
    <name evidence="1" type="ORF">IPN75_11720</name>
</gene>
<sequence length="251" mass="29006">MFFGKGEFVDKKLSTILDDAVFFFEESNAIIFEASDNEKIKYEKSNRRSAFARASIINSAFLLEATANSCISSLELSKDFYTDVEKMRTLSKFEFYLKSLNVGRHIDKGSSLVQKASDLISQRNSYVHPKHFVGKWEKIDERSVKVNLGESQFLKLPKTLWKCQHSHAENSLKASIGFVSYFFRDLCGFNEHKTRQIIFDDHDPQNPQKWIRLHEEVGVDVGFLVNVQEVKENERKLAEHIAEQEANKRNA</sequence>
<dbReference type="AlphaFoldDB" id="A0A9D7QJ80"/>
<dbReference type="Proteomes" id="UP000808146">
    <property type="component" value="Unassembled WGS sequence"/>
</dbReference>
<dbReference type="EMBL" id="JADKBR010000016">
    <property type="protein sequence ID" value="MBK8890989.1"/>
    <property type="molecule type" value="Genomic_DNA"/>
</dbReference>
<organism evidence="1 2">
    <name type="scientific">Candidatus Dechloromonas phosphorivorans</name>
    <dbReference type="NCBI Taxonomy" id="2899244"/>
    <lineage>
        <taxon>Bacteria</taxon>
        <taxon>Pseudomonadati</taxon>
        <taxon>Pseudomonadota</taxon>
        <taxon>Betaproteobacteria</taxon>
        <taxon>Rhodocyclales</taxon>
        <taxon>Azonexaceae</taxon>
        <taxon>Dechloromonas</taxon>
    </lineage>
</organism>